<dbReference type="AlphaFoldDB" id="A0A1F4VG70"/>
<evidence type="ECO:0000313" key="2">
    <source>
        <dbReference type="Proteomes" id="UP000176504"/>
    </source>
</evidence>
<gene>
    <name evidence="1" type="ORF">A3A78_01530</name>
</gene>
<name>A0A1F4VG70_UNCKA</name>
<proteinExistence type="predicted"/>
<protein>
    <submittedName>
        <fullName evidence="1">Uncharacterized protein</fullName>
    </submittedName>
</protein>
<sequence length="270" mass="31255">MRKKNQIFPLTLLILALIYSFYGVTTPPDAYISKKIGKYKIRPYKYGIYITDSPSGIFYNFSPYYSYFTDNRGIKNYLLYFDEEVPSEEYKIRNDPFLPKITSILSYFNLINPSATFKSKNTEVKLTSSSSRNQLVLKLDKFRDKNRKPQTIPVLALTVNESDFIFDDRGKLLSPKAEDDIQEFHRTYNILLHNQEESSESAKGPTKPSYIFIFNPRTSGILRTTNSKKDALITLDNQKHRLYFEGVSTKPEIILELFDTVGDAISTTYD</sequence>
<accession>A0A1F4VG70</accession>
<dbReference type="Proteomes" id="UP000176504">
    <property type="component" value="Unassembled WGS sequence"/>
</dbReference>
<organism evidence="1 2">
    <name type="scientific">candidate division WWE3 bacterium RIFCSPLOWO2_01_FULL_41_18</name>
    <dbReference type="NCBI Taxonomy" id="1802625"/>
    <lineage>
        <taxon>Bacteria</taxon>
        <taxon>Katanobacteria</taxon>
    </lineage>
</organism>
<reference evidence="1 2" key="1">
    <citation type="journal article" date="2016" name="Nat. Commun.">
        <title>Thousands of microbial genomes shed light on interconnected biogeochemical processes in an aquifer system.</title>
        <authorList>
            <person name="Anantharaman K."/>
            <person name="Brown C.T."/>
            <person name="Hug L.A."/>
            <person name="Sharon I."/>
            <person name="Castelle C.J."/>
            <person name="Probst A.J."/>
            <person name="Thomas B.C."/>
            <person name="Singh A."/>
            <person name="Wilkins M.J."/>
            <person name="Karaoz U."/>
            <person name="Brodie E.L."/>
            <person name="Williams K.H."/>
            <person name="Hubbard S.S."/>
            <person name="Banfield J.F."/>
        </authorList>
    </citation>
    <scope>NUCLEOTIDE SEQUENCE [LARGE SCALE GENOMIC DNA]</scope>
</reference>
<evidence type="ECO:0000313" key="1">
    <source>
        <dbReference type="EMBL" id="OGC55703.1"/>
    </source>
</evidence>
<comment type="caution">
    <text evidence="1">The sequence shown here is derived from an EMBL/GenBank/DDBJ whole genome shotgun (WGS) entry which is preliminary data.</text>
</comment>
<dbReference type="EMBL" id="MEVI01000001">
    <property type="protein sequence ID" value="OGC55703.1"/>
    <property type="molecule type" value="Genomic_DNA"/>
</dbReference>